<dbReference type="EMBL" id="REGN01003375">
    <property type="protein sequence ID" value="RNA22928.1"/>
    <property type="molecule type" value="Genomic_DNA"/>
</dbReference>
<organism evidence="1 2">
    <name type="scientific">Brachionus plicatilis</name>
    <name type="common">Marine rotifer</name>
    <name type="synonym">Brachionus muelleri</name>
    <dbReference type="NCBI Taxonomy" id="10195"/>
    <lineage>
        <taxon>Eukaryota</taxon>
        <taxon>Metazoa</taxon>
        <taxon>Spiralia</taxon>
        <taxon>Gnathifera</taxon>
        <taxon>Rotifera</taxon>
        <taxon>Eurotatoria</taxon>
        <taxon>Monogononta</taxon>
        <taxon>Pseudotrocha</taxon>
        <taxon>Ploima</taxon>
        <taxon>Brachionidae</taxon>
        <taxon>Brachionus</taxon>
    </lineage>
</organism>
<evidence type="ECO:0000313" key="2">
    <source>
        <dbReference type="Proteomes" id="UP000276133"/>
    </source>
</evidence>
<protein>
    <submittedName>
        <fullName evidence="1">Uncharacterized protein</fullName>
    </submittedName>
</protein>
<dbReference type="AlphaFoldDB" id="A0A3M7RI11"/>
<evidence type="ECO:0000313" key="1">
    <source>
        <dbReference type="EMBL" id="RNA22928.1"/>
    </source>
</evidence>
<reference evidence="1 2" key="1">
    <citation type="journal article" date="2018" name="Sci. Rep.">
        <title>Genomic signatures of local adaptation to the degree of environmental predictability in rotifers.</title>
        <authorList>
            <person name="Franch-Gras L."/>
            <person name="Hahn C."/>
            <person name="Garcia-Roger E.M."/>
            <person name="Carmona M.J."/>
            <person name="Serra M."/>
            <person name="Gomez A."/>
        </authorList>
    </citation>
    <scope>NUCLEOTIDE SEQUENCE [LARGE SCALE GENOMIC DNA]</scope>
    <source>
        <strain evidence="1">HYR1</strain>
    </source>
</reference>
<keyword evidence="2" id="KW-1185">Reference proteome</keyword>
<gene>
    <name evidence="1" type="ORF">BpHYR1_016215</name>
</gene>
<comment type="caution">
    <text evidence="1">The sequence shown here is derived from an EMBL/GenBank/DDBJ whole genome shotgun (WGS) entry which is preliminary data.</text>
</comment>
<name>A0A3M7RI11_BRAPC</name>
<proteinExistence type="predicted"/>
<sequence>MLKQSIPDNKLNFRILRRNFKKSLVIKNLYLLAIINDIRDILKNNKLYWRKEKIKGLQNQNQSIKVS</sequence>
<accession>A0A3M7RI11</accession>
<dbReference type="Proteomes" id="UP000276133">
    <property type="component" value="Unassembled WGS sequence"/>
</dbReference>